<dbReference type="PANTHER" id="PTHR13158">
    <property type="match status" value="1"/>
</dbReference>
<dbReference type="GO" id="GO:0005739">
    <property type="term" value="C:mitochondrion"/>
    <property type="evidence" value="ECO:0007669"/>
    <property type="project" value="TreeGrafter"/>
</dbReference>
<proteinExistence type="predicted"/>
<name>A0A1D3D609_9EIME</name>
<feature type="region of interest" description="Disordered" evidence="1">
    <location>
        <begin position="271"/>
        <end position="293"/>
    </location>
</feature>
<sequence>MLLKGGPSLGPLRALSPLESSRFLHYRAPACCWGKPRKRCVSTPRRLAFSALIPPSPPFPPLQASGLQCLRSNGLRKQQHAKKLRGCELEGLAFGARRCLHDSPSEHQECGQERQHQLLQDSEISANAGAPPLRLRRVVLLNKVTRFEVSLAEKMAAWRKEHLSHSNSSGTWRKVKGDEEPCEDPTLYTAAEVCRQLREDYGLHVTVIKARTMQGLSITRKGAVAFPPDAVISAGGDGTYLEAASIIPGQTLGEPSGPWLFGSNVKFWTPRAPDSESGAPSREAAKPRGAPSGALGGEFDAKAYVAATLQHLLQGGARIVARQRIRATLRFAPHLQGEVAATIGRNQAEASASRGSGGVSTLEGLGPPRGSVGFSVNGCRSSNFRGSTDSTENVASGAVSCLSASLSESPHAESLATPGVCSAAAAAGSTFGGLTFDWGCPVTSQGVEMMEVRLPFLSVNDVLVSEANVAKTLYADVWIDGEVRRHKSSGVLISTGEIPPWRLIAARGENPWCSGSAQRIRSNA</sequence>
<reference evidence="2 3" key="1">
    <citation type="journal article" date="2016" name="BMC Genomics">
        <title>Comparative genomics reveals Cyclospora cayetanensis possesses coccidia-like metabolism and invasion components but unique surface antigens.</title>
        <authorList>
            <person name="Liu S."/>
            <person name="Wang L."/>
            <person name="Zheng H."/>
            <person name="Xu Z."/>
            <person name="Roellig D.M."/>
            <person name="Li N."/>
            <person name="Frace M.A."/>
            <person name="Tang K."/>
            <person name="Arrowood M.J."/>
            <person name="Moss D.M."/>
            <person name="Zhang L."/>
            <person name="Feng Y."/>
            <person name="Xiao L."/>
        </authorList>
    </citation>
    <scope>NUCLEOTIDE SEQUENCE [LARGE SCALE GENOMIC DNA]</scope>
    <source>
        <strain evidence="2 3">CHN_HEN01</strain>
    </source>
</reference>
<dbReference type="VEuPathDB" id="ToxoDB:cyc_01786"/>
<organism evidence="2 3">
    <name type="scientific">Cyclospora cayetanensis</name>
    <dbReference type="NCBI Taxonomy" id="88456"/>
    <lineage>
        <taxon>Eukaryota</taxon>
        <taxon>Sar</taxon>
        <taxon>Alveolata</taxon>
        <taxon>Apicomplexa</taxon>
        <taxon>Conoidasida</taxon>
        <taxon>Coccidia</taxon>
        <taxon>Eucoccidiorida</taxon>
        <taxon>Eimeriorina</taxon>
        <taxon>Eimeriidae</taxon>
        <taxon>Cyclospora</taxon>
    </lineage>
</organism>
<dbReference type="EMBL" id="JROU02000593">
    <property type="protein sequence ID" value="OEH78866.1"/>
    <property type="molecule type" value="Genomic_DNA"/>
</dbReference>
<dbReference type="InterPro" id="IPR016064">
    <property type="entry name" value="NAD/diacylglycerol_kinase_sf"/>
</dbReference>
<dbReference type="InParanoid" id="A0A1D3D609"/>
<evidence type="ECO:0000313" key="2">
    <source>
        <dbReference type="EMBL" id="OEH78866.1"/>
    </source>
</evidence>
<accession>A0A1D3D609</accession>
<dbReference type="AlphaFoldDB" id="A0A1D3D609"/>
<comment type="caution">
    <text evidence="2">The sequence shown here is derived from an EMBL/GenBank/DDBJ whole genome shotgun (WGS) entry which is preliminary data.</text>
</comment>
<evidence type="ECO:0000256" key="1">
    <source>
        <dbReference type="SAM" id="MobiDB-lite"/>
    </source>
</evidence>
<evidence type="ECO:0008006" key="4">
    <source>
        <dbReference type="Google" id="ProtNLM"/>
    </source>
</evidence>
<dbReference type="VEuPathDB" id="ToxoDB:LOC34618738"/>
<evidence type="ECO:0000313" key="3">
    <source>
        <dbReference type="Proteomes" id="UP000095192"/>
    </source>
</evidence>
<keyword evidence="3" id="KW-1185">Reference proteome</keyword>
<protein>
    <recommendedName>
        <fullName evidence="4">NAD(+) kinase</fullName>
    </recommendedName>
</protein>
<dbReference type="SUPFAM" id="SSF111331">
    <property type="entry name" value="NAD kinase/diacylglycerol kinase-like"/>
    <property type="match status" value="1"/>
</dbReference>
<dbReference type="GO" id="GO:0019674">
    <property type="term" value="P:NAD+ metabolic process"/>
    <property type="evidence" value="ECO:0007669"/>
    <property type="project" value="TreeGrafter"/>
</dbReference>
<dbReference type="Proteomes" id="UP000095192">
    <property type="component" value="Unassembled WGS sequence"/>
</dbReference>
<dbReference type="PANTHER" id="PTHR13158:SF5">
    <property type="entry name" value="NAD KINASE 2, MITOCHONDRIAL"/>
    <property type="match status" value="1"/>
</dbReference>
<dbReference type="GO" id="GO:0003951">
    <property type="term" value="F:NAD+ kinase activity"/>
    <property type="evidence" value="ECO:0007669"/>
    <property type="project" value="TreeGrafter"/>
</dbReference>
<gene>
    <name evidence="2" type="ORF">cyc_01786</name>
</gene>